<organism evidence="1">
    <name type="scientific">Kuenenia stuttgartiensis</name>
    <dbReference type="NCBI Taxonomy" id="174633"/>
    <lineage>
        <taxon>Bacteria</taxon>
        <taxon>Pseudomonadati</taxon>
        <taxon>Planctomycetota</taxon>
        <taxon>Candidatus Brocadiia</taxon>
        <taxon>Candidatus Brocadiales</taxon>
        <taxon>Candidatus Brocadiaceae</taxon>
        <taxon>Candidatus Kuenenia</taxon>
    </lineage>
</organism>
<proteinExistence type="predicted"/>
<dbReference type="EMBL" id="CT573071">
    <property type="protein sequence ID" value="CAJ73844.1"/>
    <property type="molecule type" value="Genomic_DNA"/>
</dbReference>
<dbReference type="EMBL" id="LT934425">
    <property type="protein sequence ID" value="SOH03532.1"/>
    <property type="molecule type" value="Genomic_DNA"/>
</dbReference>
<gene>
    <name evidence="2" type="ORF">KsCSTR_14910</name>
    <name evidence="3" type="ORF">KSMBR1_1028</name>
    <name evidence="1" type="ORF">kuste3088</name>
</gene>
<evidence type="ECO:0000313" key="3">
    <source>
        <dbReference type="EMBL" id="SOH03532.1"/>
    </source>
</evidence>
<dbReference type="Proteomes" id="UP000221734">
    <property type="component" value="Chromosome Kuenenia_stuttgartiensis_MBR1"/>
</dbReference>
<dbReference type="PANTHER" id="PTHR36441:SF1">
    <property type="entry name" value="DUF503 DOMAIN-CONTAINING PROTEIN"/>
    <property type="match status" value="1"/>
</dbReference>
<reference evidence="4" key="3">
    <citation type="submission" date="2017-10" db="EMBL/GenBank/DDBJ databases">
        <authorList>
            <person name="Frank J."/>
        </authorList>
    </citation>
    <scope>NUCLEOTIDE SEQUENCE [LARGE SCALE GENOMIC DNA]</scope>
</reference>
<name>Q1Q1G6_KUEST</name>
<dbReference type="Pfam" id="PF04456">
    <property type="entry name" value="DUF503"/>
    <property type="match status" value="1"/>
</dbReference>
<accession>Q1Q1G6</accession>
<evidence type="ECO:0000313" key="2">
    <source>
        <dbReference type="EMBL" id="QII10870.1"/>
    </source>
</evidence>
<dbReference type="PANTHER" id="PTHR36441">
    <property type="entry name" value="HYPOTHETICAL CYTOSOLIC PROTEIN"/>
    <property type="match status" value="1"/>
</dbReference>
<reference evidence="3" key="4">
    <citation type="submission" date="2017-10" db="EMBL/GenBank/DDBJ databases">
        <authorList>
            <person name="Banno H."/>
            <person name="Chua N.-H."/>
        </authorList>
    </citation>
    <scope>NUCLEOTIDE SEQUENCE [LARGE SCALE GENOMIC DNA]</scope>
    <source>
        <strain evidence="3">Kuenenia_mbr1_ru-nijmegen</strain>
    </source>
</reference>
<reference evidence="1" key="1">
    <citation type="journal article" date="2006" name="Nature">
        <title>Deciphering the evolution and metabolism of an anammox bacterium from a community genome.</title>
        <authorList>
            <person name="Strous M."/>
            <person name="Pelletier E."/>
            <person name="Mangenot S."/>
            <person name="Rattei T."/>
            <person name="Lehner A."/>
            <person name="Taylor M.W."/>
            <person name="Horn M."/>
            <person name="Daims H."/>
            <person name="Bartol-Mavel D."/>
            <person name="Wincker P."/>
            <person name="Barbe V."/>
            <person name="Fonknechten N."/>
            <person name="Vallenet D."/>
            <person name="Segurens B."/>
            <person name="Schenowitz-Truong C."/>
            <person name="Medigue C."/>
            <person name="Collingro A."/>
            <person name="Snel B."/>
            <person name="Dutilh B.E."/>
            <person name="OpDenCamp H.J.M."/>
            <person name="vanDerDrift C."/>
            <person name="Cirpus I."/>
            <person name="vanDePas-Schoonen K.T."/>
            <person name="Harhangi H.R."/>
            <person name="vanNiftrik L."/>
            <person name="Schmid M."/>
            <person name="Keltjens J."/>
            <person name="vanDeVossenberg J."/>
            <person name="Kartal B."/>
            <person name="Meier H."/>
            <person name="Frishman D."/>
            <person name="Huynen M.A."/>
            <person name="Mewes H."/>
            <person name="Weissenbach J."/>
            <person name="Jetten M.S.M."/>
            <person name="Wagner M."/>
            <person name="LePaslier D."/>
        </authorList>
    </citation>
    <scope>NUCLEOTIDE SEQUENCE</scope>
</reference>
<dbReference type="InterPro" id="IPR036746">
    <property type="entry name" value="TT1725-like_sf"/>
</dbReference>
<dbReference type="Gene3D" id="3.30.70.1120">
    <property type="entry name" value="TT1725-like"/>
    <property type="match status" value="1"/>
</dbReference>
<dbReference type="AlphaFoldDB" id="Q1Q1G6"/>
<evidence type="ECO:0000313" key="5">
    <source>
        <dbReference type="Proteomes" id="UP000501926"/>
    </source>
</evidence>
<reference evidence="1" key="2">
    <citation type="submission" date="2006-01" db="EMBL/GenBank/DDBJ databases">
        <authorList>
            <person name="Genoscope"/>
        </authorList>
    </citation>
    <scope>NUCLEOTIDE SEQUENCE</scope>
</reference>
<dbReference type="RefSeq" id="WP_099324356.1">
    <property type="nucleotide sequence ID" value="NZ_CP049055.1"/>
</dbReference>
<dbReference type="SUPFAM" id="SSF103007">
    <property type="entry name" value="Hypothetical protein TT1725"/>
    <property type="match status" value="1"/>
</dbReference>
<dbReference type="InterPro" id="IPR007546">
    <property type="entry name" value="DUF503"/>
</dbReference>
<evidence type="ECO:0000313" key="4">
    <source>
        <dbReference type="Proteomes" id="UP000221734"/>
    </source>
</evidence>
<dbReference type="KEGG" id="kst:KSMBR1_1028"/>
<keyword evidence="4" id="KW-1185">Reference proteome</keyword>
<reference evidence="2 5" key="5">
    <citation type="submission" date="2020-02" db="EMBL/GenBank/DDBJ databases">
        <title>Newly sequenced genome of strain CSTR1 showed variability in Candidatus Kuenenia stuttgartiensis genomes.</title>
        <authorList>
            <person name="Ding C."/>
            <person name="Adrian L."/>
        </authorList>
    </citation>
    <scope>NUCLEOTIDE SEQUENCE [LARGE SCALE GENOMIC DNA]</scope>
    <source>
        <strain evidence="2 5">CSTR1</strain>
    </source>
</reference>
<dbReference type="EMBL" id="CP049055">
    <property type="protein sequence ID" value="QII10870.1"/>
    <property type="molecule type" value="Genomic_DNA"/>
</dbReference>
<sequence>MNLEFYKSDDTIVGLLCVQLILRNARTLKEKRRVIKSLKDRVKNNFNVSISETGVLDNCQYSNLGIAMVGNDRQYINSTLSNLINMFECASSFELAGYRMEFMYSKS</sequence>
<evidence type="ECO:0008006" key="6">
    <source>
        <dbReference type="Google" id="ProtNLM"/>
    </source>
</evidence>
<protein>
    <recommendedName>
        <fullName evidence="6">YlxP-like protein</fullName>
    </recommendedName>
</protein>
<dbReference type="Proteomes" id="UP000501926">
    <property type="component" value="Chromosome"/>
</dbReference>
<evidence type="ECO:0000313" key="1">
    <source>
        <dbReference type="EMBL" id="CAJ73844.1"/>
    </source>
</evidence>